<dbReference type="SUPFAM" id="SSF52821">
    <property type="entry name" value="Rhodanese/Cell cycle control phosphatase"/>
    <property type="match status" value="2"/>
</dbReference>
<evidence type="ECO:0000313" key="6">
    <source>
        <dbReference type="Proteomes" id="UP001141259"/>
    </source>
</evidence>
<feature type="domain" description="Rhodanese" evidence="4">
    <location>
        <begin position="16"/>
        <end position="133"/>
    </location>
</feature>
<dbReference type="PANTHER" id="PTHR11364">
    <property type="entry name" value="THIOSULFATE SULFERTANSFERASE"/>
    <property type="match status" value="1"/>
</dbReference>
<evidence type="ECO:0000259" key="4">
    <source>
        <dbReference type="PROSITE" id="PS50206"/>
    </source>
</evidence>
<dbReference type="RefSeq" id="WP_259622094.1">
    <property type="nucleotide sequence ID" value="NZ_JANYMP010000002.1"/>
</dbReference>
<dbReference type="PANTHER" id="PTHR11364:SF27">
    <property type="entry name" value="SULFURTRANSFERASE"/>
    <property type="match status" value="1"/>
</dbReference>
<dbReference type="GO" id="GO:0004792">
    <property type="term" value="F:thiosulfate-cyanide sulfurtransferase activity"/>
    <property type="evidence" value="ECO:0007669"/>
    <property type="project" value="TreeGrafter"/>
</dbReference>
<feature type="compositionally biased region" description="Basic and acidic residues" evidence="3">
    <location>
        <begin position="176"/>
        <end position="187"/>
    </location>
</feature>
<dbReference type="CDD" id="cd01449">
    <property type="entry name" value="TST_Repeat_2"/>
    <property type="match status" value="1"/>
</dbReference>
<reference evidence="5" key="1">
    <citation type="submission" date="2022-08" db="EMBL/GenBank/DDBJ databases">
        <authorList>
            <person name="Tistechok S."/>
            <person name="Samborskyy M."/>
            <person name="Roman I."/>
        </authorList>
    </citation>
    <scope>NUCLEOTIDE SEQUENCE</scope>
    <source>
        <strain evidence="5">DSM 103496</strain>
    </source>
</reference>
<accession>A0A9X3A043</accession>
<gene>
    <name evidence="5" type="ORF">NZH93_07070</name>
</gene>
<evidence type="ECO:0000256" key="3">
    <source>
        <dbReference type="SAM" id="MobiDB-lite"/>
    </source>
</evidence>
<evidence type="ECO:0000256" key="2">
    <source>
        <dbReference type="ARBA" id="ARBA00022737"/>
    </source>
</evidence>
<organism evidence="5 6">
    <name type="scientific">Umezawaea endophytica</name>
    <dbReference type="NCBI Taxonomy" id="1654476"/>
    <lineage>
        <taxon>Bacteria</taxon>
        <taxon>Bacillati</taxon>
        <taxon>Actinomycetota</taxon>
        <taxon>Actinomycetes</taxon>
        <taxon>Pseudonocardiales</taxon>
        <taxon>Pseudonocardiaceae</taxon>
        <taxon>Umezawaea</taxon>
    </lineage>
</organism>
<sequence length="283" mass="29178">MHPLISTEALAAALNGDRPPVVLDVRWRLGGPPGRLDYEVAHIPGAAYADLDEELSSPPGPGGRHPLPEPAALERVLRAAGVRAGRPVVAYDGGDGSVAARVWWLLRWAGHEEVAVLDGGYAAWIAEARPVTADVATPEPGDVEVRPGGMPVTDADGAAALARTGVLLDARASARYRGETEPVDPRPGHVPGALNAPSAEHVDTTGRWLTAEALADRFRALGVTTDAPIGAYCGSGVTASSVVLALEVAGLTSKNTPATLYAGSWSNWSADPNRPAATGPEPG</sequence>
<keyword evidence="1" id="KW-0808">Transferase</keyword>
<dbReference type="CDD" id="cd01448">
    <property type="entry name" value="TST_Repeat_1"/>
    <property type="match status" value="1"/>
</dbReference>
<dbReference type="Gene3D" id="3.40.250.10">
    <property type="entry name" value="Rhodanese-like domain"/>
    <property type="match status" value="2"/>
</dbReference>
<proteinExistence type="predicted"/>
<dbReference type="InterPro" id="IPR036873">
    <property type="entry name" value="Rhodanese-like_dom_sf"/>
</dbReference>
<dbReference type="InterPro" id="IPR045078">
    <property type="entry name" value="TST/MPST-like"/>
</dbReference>
<name>A0A9X3A043_9PSEU</name>
<dbReference type="Proteomes" id="UP001141259">
    <property type="component" value="Unassembled WGS sequence"/>
</dbReference>
<keyword evidence="6" id="KW-1185">Reference proteome</keyword>
<dbReference type="Pfam" id="PF00581">
    <property type="entry name" value="Rhodanese"/>
    <property type="match status" value="2"/>
</dbReference>
<keyword evidence="2" id="KW-0677">Repeat</keyword>
<dbReference type="AlphaFoldDB" id="A0A9X3A043"/>
<evidence type="ECO:0000256" key="1">
    <source>
        <dbReference type="ARBA" id="ARBA00022679"/>
    </source>
</evidence>
<feature type="domain" description="Rhodanese" evidence="4">
    <location>
        <begin position="161"/>
        <end position="277"/>
    </location>
</feature>
<dbReference type="InterPro" id="IPR001763">
    <property type="entry name" value="Rhodanese-like_dom"/>
</dbReference>
<evidence type="ECO:0000313" key="5">
    <source>
        <dbReference type="EMBL" id="MCS7476608.1"/>
    </source>
</evidence>
<protein>
    <submittedName>
        <fullName evidence="5">Sulfurtransferase</fullName>
    </submittedName>
</protein>
<dbReference type="PROSITE" id="PS50206">
    <property type="entry name" value="RHODANESE_3"/>
    <property type="match status" value="2"/>
</dbReference>
<feature type="region of interest" description="Disordered" evidence="3">
    <location>
        <begin position="176"/>
        <end position="199"/>
    </location>
</feature>
<dbReference type="EMBL" id="JANYMP010000002">
    <property type="protein sequence ID" value="MCS7476608.1"/>
    <property type="molecule type" value="Genomic_DNA"/>
</dbReference>
<dbReference type="SMART" id="SM00450">
    <property type="entry name" value="RHOD"/>
    <property type="match status" value="2"/>
</dbReference>
<comment type="caution">
    <text evidence="5">The sequence shown here is derived from an EMBL/GenBank/DDBJ whole genome shotgun (WGS) entry which is preliminary data.</text>
</comment>